<sequence>MKVSQAQFEHWLASLKTLTDNDQYSITMPTEVAIGQSIVLTLDEDVLLTLSDYDIKQDVQFNLGASKQSGVFIILAGELDMTINEDLHACIKSSSAGIFIADANRYQFAYKTGKLRMINFIAPAHLMQKLAEQYQLLPTANPKNNLWLMPINGEILNIIEQIDHCSMPKAAKLLYIKGKLLELLSTLFEWLHTQGEISGKGMANTVAQMTQAAAIMEAEMQSPPTLFELARRVGVNDNKLKKAFKQVYQQTVFEYLNTKRMDRAMALLSEPGCSVKSVAHEVGFKHQGHFAAKFKAAFAITPAQLLKQMYK</sequence>
<dbReference type="AlphaFoldDB" id="A0A5S3VB01"/>
<dbReference type="Pfam" id="PF12833">
    <property type="entry name" value="HTH_18"/>
    <property type="match status" value="1"/>
</dbReference>
<evidence type="ECO:0000313" key="7">
    <source>
        <dbReference type="Proteomes" id="UP000307164"/>
    </source>
</evidence>
<dbReference type="Proteomes" id="UP000307164">
    <property type="component" value="Unassembled WGS sequence"/>
</dbReference>
<dbReference type="PANTHER" id="PTHR47893">
    <property type="entry name" value="REGULATORY PROTEIN PCHR"/>
    <property type="match status" value="1"/>
</dbReference>
<keyword evidence="3" id="KW-0804">Transcription</keyword>
<dbReference type="InterPro" id="IPR018062">
    <property type="entry name" value="HTH_AraC-typ_CS"/>
</dbReference>
<reference evidence="8" key="2">
    <citation type="submission" date="2019-06" db="EMBL/GenBank/DDBJ databases">
        <title>Co-occurence of chitin degradation, pigmentation and bioactivity in marine Pseudoalteromonas.</title>
        <authorList>
            <person name="Sonnenschein E.C."/>
            <person name="Bech P.K."/>
        </authorList>
    </citation>
    <scope>NUCLEOTIDE SEQUENCE [LARGE SCALE GENOMIC DNA]</scope>
    <source>
        <strain evidence="8">S3790</strain>
    </source>
</reference>
<keyword evidence="2" id="KW-0238">DNA-binding</keyword>
<evidence type="ECO:0000313" key="6">
    <source>
        <dbReference type="EMBL" id="TMO78979.1"/>
    </source>
</evidence>
<reference evidence="5" key="3">
    <citation type="submission" date="2019-09" db="EMBL/GenBank/DDBJ databases">
        <title>Co-occurence of chitin degradation, pigmentation and bioactivity in marine Pseudoalteromonas.</title>
        <authorList>
            <person name="Sonnenschein E.C."/>
            <person name="Bech P.K."/>
        </authorList>
    </citation>
    <scope>NUCLEOTIDE SEQUENCE</scope>
    <source>
        <strain evidence="5">S3790</strain>
        <strain evidence="6 7">S3895</strain>
    </source>
</reference>
<evidence type="ECO:0000313" key="5">
    <source>
        <dbReference type="EMBL" id="TMO68696.1"/>
    </source>
</evidence>
<dbReference type="InterPro" id="IPR053142">
    <property type="entry name" value="PchR_regulatory_protein"/>
</dbReference>
<dbReference type="GO" id="GO:0003700">
    <property type="term" value="F:DNA-binding transcription factor activity"/>
    <property type="evidence" value="ECO:0007669"/>
    <property type="project" value="InterPro"/>
</dbReference>
<proteinExistence type="predicted"/>
<dbReference type="Gene3D" id="1.10.10.60">
    <property type="entry name" value="Homeodomain-like"/>
    <property type="match status" value="1"/>
</dbReference>
<dbReference type="EMBL" id="PNBW01000005">
    <property type="protein sequence ID" value="TMO78979.1"/>
    <property type="molecule type" value="Genomic_DNA"/>
</dbReference>
<comment type="caution">
    <text evidence="5">The sequence shown here is derived from an EMBL/GenBank/DDBJ whole genome shotgun (WGS) entry which is preliminary data.</text>
</comment>
<evidence type="ECO:0000256" key="1">
    <source>
        <dbReference type="ARBA" id="ARBA00023015"/>
    </source>
</evidence>
<evidence type="ECO:0000259" key="4">
    <source>
        <dbReference type="PROSITE" id="PS01124"/>
    </source>
</evidence>
<dbReference type="Proteomes" id="UP000307217">
    <property type="component" value="Unassembled WGS sequence"/>
</dbReference>
<dbReference type="RefSeq" id="WP_138591385.1">
    <property type="nucleotide sequence ID" value="NZ_PNBW01000005.1"/>
</dbReference>
<accession>A0A5S3VB01</accession>
<dbReference type="InterPro" id="IPR009057">
    <property type="entry name" value="Homeodomain-like_sf"/>
</dbReference>
<dbReference type="SMART" id="SM00342">
    <property type="entry name" value="HTH_ARAC"/>
    <property type="match status" value="1"/>
</dbReference>
<keyword evidence="7" id="KW-1185">Reference proteome</keyword>
<dbReference type="PANTHER" id="PTHR47893:SF1">
    <property type="entry name" value="REGULATORY PROTEIN PCHR"/>
    <property type="match status" value="1"/>
</dbReference>
<reference evidence="7 8" key="1">
    <citation type="submission" date="2018-01" db="EMBL/GenBank/DDBJ databases">
        <authorList>
            <person name="Paulsen S."/>
            <person name="Gram L.K."/>
        </authorList>
    </citation>
    <scope>NUCLEOTIDE SEQUENCE [LARGE SCALE GENOMIC DNA]</scope>
    <source>
        <strain evidence="5 8">S3790</strain>
        <strain evidence="6 7">S3895</strain>
    </source>
</reference>
<dbReference type="PROSITE" id="PS01124">
    <property type="entry name" value="HTH_ARAC_FAMILY_2"/>
    <property type="match status" value="1"/>
</dbReference>
<organism evidence="5 8">
    <name type="scientific">Pseudoalteromonas aurantia</name>
    <dbReference type="NCBI Taxonomy" id="43654"/>
    <lineage>
        <taxon>Bacteria</taxon>
        <taxon>Pseudomonadati</taxon>
        <taxon>Pseudomonadota</taxon>
        <taxon>Gammaproteobacteria</taxon>
        <taxon>Alteromonadales</taxon>
        <taxon>Pseudoalteromonadaceae</taxon>
        <taxon>Pseudoalteromonas</taxon>
    </lineage>
</organism>
<protein>
    <recommendedName>
        <fullName evidence="4">HTH araC/xylS-type domain-containing protein</fullName>
    </recommendedName>
</protein>
<evidence type="ECO:0000256" key="2">
    <source>
        <dbReference type="ARBA" id="ARBA00023125"/>
    </source>
</evidence>
<evidence type="ECO:0000313" key="8">
    <source>
        <dbReference type="Proteomes" id="UP000307217"/>
    </source>
</evidence>
<keyword evidence="1" id="KW-0805">Transcription regulation</keyword>
<dbReference type="PROSITE" id="PS00041">
    <property type="entry name" value="HTH_ARAC_FAMILY_1"/>
    <property type="match status" value="1"/>
</dbReference>
<dbReference type="OrthoDB" id="6397815at2"/>
<dbReference type="InterPro" id="IPR018060">
    <property type="entry name" value="HTH_AraC"/>
</dbReference>
<name>A0A5S3VB01_9GAMM</name>
<evidence type="ECO:0000256" key="3">
    <source>
        <dbReference type="ARBA" id="ARBA00023163"/>
    </source>
</evidence>
<gene>
    <name evidence="5" type="ORF">CWC19_07970</name>
    <name evidence="6" type="ORF">CWC20_00810</name>
</gene>
<dbReference type="SUPFAM" id="SSF46689">
    <property type="entry name" value="Homeodomain-like"/>
    <property type="match status" value="2"/>
</dbReference>
<dbReference type="EMBL" id="PNBX01000030">
    <property type="protein sequence ID" value="TMO68696.1"/>
    <property type="molecule type" value="Genomic_DNA"/>
</dbReference>
<feature type="domain" description="HTH araC/xylS-type" evidence="4">
    <location>
        <begin position="210"/>
        <end position="308"/>
    </location>
</feature>
<dbReference type="GO" id="GO:0043565">
    <property type="term" value="F:sequence-specific DNA binding"/>
    <property type="evidence" value="ECO:0007669"/>
    <property type="project" value="InterPro"/>
</dbReference>